<sequence length="352" mass="39208">MGHVCRSLPPQRPEAKAPRGQGRGLRKWARWCPGRARLGVGREHLRQEPPLLLEGNGLRASVASGQEKVFRGIRDRPAFLRNTDLSFEEDRDLSFEAHRDLPFEEHRDPSFEAHRDPSFEAHRDPSYEAHRDPSYEAPRDLSFEVWRDLSCEAPRDLLFEAPKGLSLKAHRDLSFKAPRDQSFEAPRDLSFEVWRDLSCEARGEGDLWAETHRDHSQRLMHRGHRHRHPETTTGGPSPRGRHAVLQAPLGCLGASLSGPQPANHGGQRPGAASAVAQRAARRHHHAHDITGGVRRGHRPGVLPHGHALQRTGGAALPGLRLAHLHQPLLDHSVLPASPRHRCGPLVSGIQSG</sequence>
<dbReference type="AlphaFoldDB" id="A0AAV7P282"/>
<accession>A0AAV7P282</accession>
<feature type="region of interest" description="Disordered" evidence="1">
    <location>
        <begin position="106"/>
        <end position="133"/>
    </location>
</feature>
<comment type="caution">
    <text evidence="2">The sequence shown here is derived from an EMBL/GenBank/DDBJ whole genome shotgun (WGS) entry which is preliminary data.</text>
</comment>
<feature type="compositionally biased region" description="Basic residues" evidence="1">
    <location>
        <begin position="218"/>
        <end position="228"/>
    </location>
</feature>
<evidence type="ECO:0000313" key="3">
    <source>
        <dbReference type="Proteomes" id="UP001066276"/>
    </source>
</evidence>
<organism evidence="2 3">
    <name type="scientific">Pleurodeles waltl</name>
    <name type="common">Iberian ribbed newt</name>
    <dbReference type="NCBI Taxonomy" id="8319"/>
    <lineage>
        <taxon>Eukaryota</taxon>
        <taxon>Metazoa</taxon>
        <taxon>Chordata</taxon>
        <taxon>Craniata</taxon>
        <taxon>Vertebrata</taxon>
        <taxon>Euteleostomi</taxon>
        <taxon>Amphibia</taxon>
        <taxon>Batrachia</taxon>
        <taxon>Caudata</taxon>
        <taxon>Salamandroidea</taxon>
        <taxon>Salamandridae</taxon>
        <taxon>Pleurodelinae</taxon>
        <taxon>Pleurodeles</taxon>
    </lineage>
</organism>
<evidence type="ECO:0000256" key="1">
    <source>
        <dbReference type="SAM" id="MobiDB-lite"/>
    </source>
</evidence>
<feature type="region of interest" description="Disordered" evidence="1">
    <location>
        <begin position="218"/>
        <end position="302"/>
    </location>
</feature>
<evidence type="ECO:0000313" key="2">
    <source>
        <dbReference type="EMBL" id="KAJ1122436.1"/>
    </source>
</evidence>
<proteinExistence type="predicted"/>
<gene>
    <name evidence="2" type="ORF">NDU88_000923</name>
</gene>
<dbReference type="Proteomes" id="UP001066276">
    <property type="component" value="Chromosome 7"/>
</dbReference>
<keyword evidence="3" id="KW-1185">Reference proteome</keyword>
<reference evidence="2" key="1">
    <citation type="journal article" date="2022" name="bioRxiv">
        <title>Sequencing and chromosome-scale assembly of the giantPleurodeles waltlgenome.</title>
        <authorList>
            <person name="Brown T."/>
            <person name="Elewa A."/>
            <person name="Iarovenko S."/>
            <person name="Subramanian E."/>
            <person name="Araus A.J."/>
            <person name="Petzold A."/>
            <person name="Susuki M."/>
            <person name="Suzuki K.-i.T."/>
            <person name="Hayashi T."/>
            <person name="Toyoda A."/>
            <person name="Oliveira C."/>
            <person name="Osipova E."/>
            <person name="Leigh N.D."/>
            <person name="Simon A."/>
            <person name="Yun M.H."/>
        </authorList>
    </citation>
    <scope>NUCLEOTIDE SEQUENCE</scope>
    <source>
        <strain evidence="2">20211129_DDA</strain>
        <tissue evidence="2">Liver</tissue>
    </source>
</reference>
<protein>
    <submittedName>
        <fullName evidence="2">Uncharacterized protein</fullName>
    </submittedName>
</protein>
<dbReference type="EMBL" id="JANPWB010000011">
    <property type="protein sequence ID" value="KAJ1122436.1"/>
    <property type="molecule type" value="Genomic_DNA"/>
</dbReference>
<name>A0AAV7P282_PLEWA</name>
<feature type="region of interest" description="Disordered" evidence="1">
    <location>
        <begin position="1"/>
        <end position="25"/>
    </location>
</feature>
<feature type="compositionally biased region" description="Low complexity" evidence="1">
    <location>
        <begin position="269"/>
        <end position="278"/>
    </location>
</feature>